<name>A0A1B9GD67_9TREE</name>
<dbReference type="EMBL" id="KI894018">
    <property type="protein sequence ID" value="OCF28965.1"/>
    <property type="molecule type" value="Genomic_DNA"/>
</dbReference>
<reference evidence="2" key="2">
    <citation type="submission" date="2013-07" db="EMBL/GenBank/DDBJ databases">
        <authorList>
            <consortium name="The Broad Institute Genome Sequencing Platform"/>
            <person name="Cuomo C."/>
            <person name="Litvintseva A."/>
            <person name="Chen Y."/>
            <person name="Heitman J."/>
            <person name="Sun S."/>
            <person name="Springer D."/>
            <person name="Dromer F."/>
            <person name="Young S.K."/>
            <person name="Zeng Q."/>
            <person name="Gargeya S."/>
            <person name="Fitzgerald M."/>
            <person name="Abouelleil A."/>
            <person name="Alvarado L."/>
            <person name="Berlin A.M."/>
            <person name="Chapman S.B."/>
            <person name="Dewar J."/>
            <person name="Goldberg J."/>
            <person name="Griggs A."/>
            <person name="Gujja S."/>
            <person name="Hansen M."/>
            <person name="Howarth C."/>
            <person name="Imamovic A."/>
            <person name="Larimer J."/>
            <person name="McCowan C."/>
            <person name="Murphy C."/>
            <person name="Pearson M."/>
            <person name="Priest M."/>
            <person name="Roberts A."/>
            <person name="Saif S."/>
            <person name="Shea T."/>
            <person name="Sykes S."/>
            <person name="Wortman J."/>
            <person name="Nusbaum C."/>
            <person name="Birren B."/>
        </authorList>
    </citation>
    <scope>NUCLEOTIDE SEQUENCE</scope>
    <source>
        <strain evidence="2">CBS 10118</strain>
    </source>
</reference>
<accession>A0A1B9GD67</accession>
<dbReference type="VEuPathDB" id="FungiDB:I302_00456"/>
<dbReference type="OrthoDB" id="10512111at2759"/>
<reference evidence="1" key="3">
    <citation type="submission" date="2014-01" db="EMBL/GenBank/DDBJ databases">
        <title>Evolution of pathogenesis and genome organization in the Tremellales.</title>
        <authorList>
            <person name="Cuomo C."/>
            <person name="Litvintseva A."/>
            <person name="Heitman J."/>
            <person name="Chen Y."/>
            <person name="Sun S."/>
            <person name="Springer D."/>
            <person name="Dromer F."/>
            <person name="Young S."/>
            <person name="Zeng Q."/>
            <person name="Chapman S."/>
            <person name="Gujja S."/>
            <person name="Saif S."/>
            <person name="Birren B."/>
        </authorList>
    </citation>
    <scope>NUCLEOTIDE SEQUENCE</scope>
    <source>
        <strain evidence="1">CBS 10118</strain>
    </source>
</reference>
<proteinExistence type="predicted"/>
<evidence type="ECO:0000313" key="1">
    <source>
        <dbReference type="EMBL" id="OCF28965.1"/>
    </source>
</evidence>
<reference evidence="2" key="4">
    <citation type="submission" date="2024-02" db="EMBL/GenBank/DDBJ databases">
        <title>Comparative genomics of Cryptococcus and Kwoniella reveals pathogenesis evolution and contrasting modes of karyotype evolution via chromosome fusion or intercentromeric recombination.</title>
        <authorList>
            <person name="Coelho M.A."/>
            <person name="David-Palma M."/>
            <person name="Shea T."/>
            <person name="Bowers K."/>
            <person name="McGinley-Smith S."/>
            <person name="Mohammad A.W."/>
            <person name="Gnirke A."/>
            <person name="Yurkov A.M."/>
            <person name="Nowrousian M."/>
            <person name="Sun S."/>
            <person name="Cuomo C.A."/>
            <person name="Heitman J."/>
        </authorList>
    </citation>
    <scope>NUCLEOTIDE SEQUENCE</scope>
    <source>
        <strain evidence="2">CBS 10118</strain>
    </source>
</reference>
<reference evidence="1" key="1">
    <citation type="submission" date="2013-07" db="EMBL/GenBank/DDBJ databases">
        <title>The Genome Sequence of Cryptococcus bestiolae CBS10118.</title>
        <authorList>
            <consortium name="The Broad Institute Genome Sequencing Platform"/>
            <person name="Cuomo C."/>
            <person name="Litvintseva A."/>
            <person name="Chen Y."/>
            <person name="Heitman J."/>
            <person name="Sun S."/>
            <person name="Springer D."/>
            <person name="Dromer F."/>
            <person name="Young S.K."/>
            <person name="Zeng Q."/>
            <person name="Gargeya S."/>
            <person name="Fitzgerald M."/>
            <person name="Abouelleil A."/>
            <person name="Alvarado L."/>
            <person name="Berlin A.M."/>
            <person name="Chapman S.B."/>
            <person name="Dewar J."/>
            <person name="Goldberg J."/>
            <person name="Griggs A."/>
            <person name="Gujja S."/>
            <person name="Hansen M."/>
            <person name="Howarth C."/>
            <person name="Imamovic A."/>
            <person name="Larimer J."/>
            <person name="McCowan C."/>
            <person name="Murphy C."/>
            <person name="Pearson M."/>
            <person name="Priest M."/>
            <person name="Roberts A."/>
            <person name="Saif S."/>
            <person name="Shea T."/>
            <person name="Sykes S."/>
            <person name="Wortman J."/>
            <person name="Nusbaum C."/>
            <person name="Birren B."/>
        </authorList>
    </citation>
    <scope>NUCLEOTIDE SEQUENCE [LARGE SCALE GENOMIC DNA]</scope>
    <source>
        <strain evidence="1">CBS 10118</strain>
    </source>
</reference>
<gene>
    <name evidence="1" type="ORF">I302_00456</name>
    <name evidence="2" type="ORF">I302_101776</name>
</gene>
<keyword evidence="3" id="KW-1185">Reference proteome</keyword>
<dbReference type="Proteomes" id="UP000092730">
    <property type="component" value="Chromosome 1"/>
</dbReference>
<evidence type="ECO:0000313" key="3">
    <source>
        <dbReference type="Proteomes" id="UP000092730"/>
    </source>
</evidence>
<organism evidence="1">
    <name type="scientific">Kwoniella bestiolae CBS 10118</name>
    <dbReference type="NCBI Taxonomy" id="1296100"/>
    <lineage>
        <taxon>Eukaryota</taxon>
        <taxon>Fungi</taxon>
        <taxon>Dikarya</taxon>
        <taxon>Basidiomycota</taxon>
        <taxon>Agaricomycotina</taxon>
        <taxon>Tremellomycetes</taxon>
        <taxon>Tremellales</taxon>
        <taxon>Cryptococcaceae</taxon>
        <taxon>Kwoniella</taxon>
    </lineage>
</organism>
<dbReference type="KEGG" id="kbi:30204855"/>
<protein>
    <submittedName>
        <fullName evidence="1">Uncharacterized protein</fullName>
    </submittedName>
</protein>
<sequence>MSPNPILTDDVILLIAQNLQSLNYHKTLSSLSQSSRNNYQLLTPLLYRHIILTDHSLPHLFSRITDIPQEEKHLFFQPIKEEEEDNILPSSLNPTRRLRVQLNLIFKLTIDTNFEDFDYDTLTTISKCLSYYFADLLFPNISRLVFTAKHGTSRRIGLLSSDRDTHHLLRNFLPVACQPKYICCAFNADTPACTRDLLLPLFTLNSAHQETINIHDARIVRMPPRLDGGRIRFGKVECPVSANNGNCPLPDHPKGCEKREMLIRLEELYYDHTTSPFSVSQ</sequence>
<evidence type="ECO:0000313" key="2">
    <source>
        <dbReference type="EMBL" id="WVW79806.1"/>
    </source>
</evidence>
<dbReference type="GeneID" id="30204855"/>
<dbReference type="AlphaFoldDB" id="A0A1B9GD67"/>
<dbReference type="RefSeq" id="XP_019050035.1">
    <property type="nucleotide sequence ID" value="XM_019187157.1"/>
</dbReference>
<dbReference type="EMBL" id="CP144541">
    <property type="protein sequence ID" value="WVW79806.1"/>
    <property type="molecule type" value="Genomic_DNA"/>
</dbReference>